<evidence type="ECO:0000313" key="2">
    <source>
        <dbReference type="Proteomes" id="UP000009168"/>
    </source>
</evidence>
<organism evidence="1 2">
    <name type="scientific">Tetrahymena thermophila (strain SB210)</name>
    <dbReference type="NCBI Taxonomy" id="312017"/>
    <lineage>
        <taxon>Eukaryota</taxon>
        <taxon>Sar</taxon>
        <taxon>Alveolata</taxon>
        <taxon>Ciliophora</taxon>
        <taxon>Intramacronucleata</taxon>
        <taxon>Oligohymenophorea</taxon>
        <taxon>Hymenostomatida</taxon>
        <taxon>Tetrahymenina</taxon>
        <taxon>Tetrahymenidae</taxon>
        <taxon>Tetrahymena</taxon>
    </lineage>
</organism>
<sequence>MPIMQNYALLYWTSHPTQSLRKLCTECFDDKCTNMHGYNNKARLLLESSSLQYNMQNLIKQNKIFQIKIKTTNKKMNLKFIKKQEMRNNFFNQKLTQRFDEEINFYQFNEKIFQNCLLINNLLSKHLKKILKIYKNKKNYKKIKIYLKHHKKIKKPLKNEQKNQKI</sequence>
<reference evidence="2" key="1">
    <citation type="journal article" date="2006" name="PLoS Biol.">
        <title>Macronuclear genome sequence of the ciliate Tetrahymena thermophila, a model eukaryote.</title>
        <authorList>
            <person name="Eisen J.A."/>
            <person name="Coyne R.S."/>
            <person name="Wu M."/>
            <person name="Wu D."/>
            <person name="Thiagarajan M."/>
            <person name="Wortman J.R."/>
            <person name="Badger J.H."/>
            <person name="Ren Q."/>
            <person name="Amedeo P."/>
            <person name="Jones K.M."/>
            <person name="Tallon L.J."/>
            <person name="Delcher A.L."/>
            <person name="Salzberg S.L."/>
            <person name="Silva J.C."/>
            <person name="Haas B.J."/>
            <person name="Majoros W.H."/>
            <person name="Farzad M."/>
            <person name="Carlton J.M."/>
            <person name="Smith R.K. Jr."/>
            <person name="Garg J."/>
            <person name="Pearlman R.E."/>
            <person name="Karrer K.M."/>
            <person name="Sun L."/>
            <person name="Manning G."/>
            <person name="Elde N.C."/>
            <person name="Turkewitz A.P."/>
            <person name="Asai D.J."/>
            <person name="Wilkes D.E."/>
            <person name="Wang Y."/>
            <person name="Cai H."/>
            <person name="Collins K."/>
            <person name="Stewart B.A."/>
            <person name="Lee S.R."/>
            <person name="Wilamowska K."/>
            <person name="Weinberg Z."/>
            <person name="Ruzzo W.L."/>
            <person name="Wloga D."/>
            <person name="Gaertig J."/>
            <person name="Frankel J."/>
            <person name="Tsao C.-C."/>
            <person name="Gorovsky M.A."/>
            <person name="Keeling P.J."/>
            <person name="Waller R.F."/>
            <person name="Patron N.J."/>
            <person name="Cherry J.M."/>
            <person name="Stover N.A."/>
            <person name="Krieger C.J."/>
            <person name="del Toro C."/>
            <person name="Ryder H.F."/>
            <person name="Williamson S.C."/>
            <person name="Barbeau R.A."/>
            <person name="Hamilton E.P."/>
            <person name="Orias E."/>
        </authorList>
    </citation>
    <scope>NUCLEOTIDE SEQUENCE [LARGE SCALE GENOMIC DNA]</scope>
    <source>
        <strain evidence="2">SB210</strain>
    </source>
</reference>
<dbReference type="AlphaFoldDB" id="W7XGB6"/>
<dbReference type="KEGG" id="tet:TTHERM_000156699"/>
<name>W7XGB6_TETTS</name>
<dbReference type="Proteomes" id="UP000009168">
    <property type="component" value="Unassembled WGS sequence"/>
</dbReference>
<proteinExistence type="predicted"/>
<keyword evidence="2" id="KW-1185">Reference proteome</keyword>
<evidence type="ECO:0000313" key="1">
    <source>
        <dbReference type="EMBL" id="EWS75988.1"/>
    </source>
</evidence>
<accession>W7XGB6</accession>
<dbReference type="GeneID" id="24437592"/>
<dbReference type="RefSeq" id="XP_012651506.1">
    <property type="nucleotide sequence ID" value="XM_012796052.1"/>
</dbReference>
<dbReference type="EMBL" id="GG662820">
    <property type="protein sequence ID" value="EWS75988.1"/>
    <property type="molecule type" value="Genomic_DNA"/>
</dbReference>
<protein>
    <submittedName>
        <fullName evidence="1">Uncharacterized protein</fullName>
    </submittedName>
</protein>
<dbReference type="InParanoid" id="W7XGB6"/>
<gene>
    <name evidence="1" type="ORF">TTHERM_000156699</name>
</gene>